<sequence length="223" mass="23798">MIVANMAAAEFGKLTSTQNLIQLAFSLIRIVFAMARAGITLDKLVEAGAQLADETGFEHLTGAALARHFDVKLASLYSHVPSFDDLKSRIALFALKELADRATDALAGRTAKDALTALANVYRDYAREHPGRFAAARHPVSAERAAASAGGQLVRMTSAVLRSYAIPEAEQTHAIRLLGGFFMGYVTLESAGGFAHSAPASDASWSRSLDALDVMLRHWPAAA</sequence>
<feature type="DNA-binding region" description="H-T-H motif" evidence="4">
    <location>
        <begin position="61"/>
        <end position="80"/>
    </location>
</feature>
<dbReference type="InterPro" id="IPR036271">
    <property type="entry name" value="Tet_transcr_reg_TetR-rel_C_sf"/>
</dbReference>
<dbReference type="GO" id="GO:0003677">
    <property type="term" value="F:DNA binding"/>
    <property type="evidence" value="ECO:0007669"/>
    <property type="project" value="UniProtKB-UniRule"/>
</dbReference>
<dbReference type="SUPFAM" id="SSF46689">
    <property type="entry name" value="Homeodomain-like"/>
    <property type="match status" value="1"/>
</dbReference>
<dbReference type="EMBL" id="CP090641">
    <property type="protein sequence ID" value="WFN20729.1"/>
    <property type="molecule type" value="Genomic_DNA"/>
</dbReference>
<dbReference type="Gene3D" id="1.10.10.60">
    <property type="entry name" value="Homeodomain-like"/>
    <property type="match status" value="1"/>
</dbReference>
<protein>
    <submittedName>
        <fullName evidence="6">WHG domain-containing protein</fullName>
    </submittedName>
</protein>
<keyword evidence="1" id="KW-0805">Transcription regulation</keyword>
<keyword evidence="2 4" id="KW-0238">DNA-binding</keyword>
<evidence type="ECO:0000259" key="5">
    <source>
        <dbReference type="PROSITE" id="PS50977"/>
    </source>
</evidence>
<reference evidence="6 7" key="1">
    <citation type="submission" date="2021-12" db="EMBL/GenBank/DDBJ databases">
        <title>Genomic and phenotypic characterization of three Burkholderia contaminans isolates recovered from different sources.</title>
        <authorList>
            <person name="Lopez De Volder A."/>
            <person name="Fan Y."/>
            <person name="Nunvar J."/>
            <person name="Herrera T."/>
            <person name="Timp W."/>
            <person name="Degrossi J."/>
        </authorList>
    </citation>
    <scope>NUCLEOTIDE SEQUENCE [LARGE SCALE GENOMIC DNA]</scope>
    <source>
        <strain evidence="6 7">LMG 23361</strain>
    </source>
</reference>
<evidence type="ECO:0000313" key="6">
    <source>
        <dbReference type="EMBL" id="WFN20729.1"/>
    </source>
</evidence>
<dbReference type="Pfam" id="PF13305">
    <property type="entry name" value="TetR_C_33"/>
    <property type="match status" value="1"/>
</dbReference>
<feature type="domain" description="HTH tetR-type" evidence="5">
    <location>
        <begin position="38"/>
        <end position="98"/>
    </location>
</feature>
<accession>A0ABD7Y7D8</accession>
<evidence type="ECO:0000256" key="2">
    <source>
        <dbReference type="ARBA" id="ARBA00023125"/>
    </source>
</evidence>
<dbReference type="InterPro" id="IPR001647">
    <property type="entry name" value="HTH_TetR"/>
</dbReference>
<dbReference type="AlphaFoldDB" id="A0ABD7Y7D8"/>
<dbReference type="SUPFAM" id="SSF48498">
    <property type="entry name" value="Tetracyclin repressor-like, C-terminal domain"/>
    <property type="match status" value="1"/>
</dbReference>
<evidence type="ECO:0000313" key="7">
    <source>
        <dbReference type="Proteomes" id="UP001220209"/>
    </source>
</evidence>
<dbReference type="InterPro" id="IPR009057">
    <property type="entry name" value="Homeodomain-like_sf"/>
</dbReference>
<gene>
    <name evidence="6" type="ORF">LXE91_18590</name>
</gene>
<dbReference type="PROSITE" id="PS50977">
    <property type="entry name" value="HTH_TETR_2"/>
    <property type="match status" value="1"/>
</dbReference>
<dbReference type="RefSeq" id="WP_223274302.1">
    <property type="nucleotide sequence ID" value="NZ_AP018357.1"/>
</dbReference>
<name>A0ABD7Y7D8_9BURK</name>
<organism evidence="6 7">
    <name type="scientific">Burkholderia contaminans</name>
    <dbReference type="NCBI Taxonomy" id="488447"/>
    <lineage>
        <taxon>Bacteria</taxon>
        <taxon>Pseudomonadati</taxon>
        <taxon>Pseudomonadota</taxon>
        <taxon>Betaproteobacteria</taxon>
        <taxon>Burkholderiales</taxon>
        <taxon>Burkholderiaceae</taxon>
        <taxon>Burkholderia</taxon>
        <taxon>Burkholderia cepacia complex</taxon>
    </lineage>
</organism>
<evidence type="ECO:0000256" key="4">
    <source>
        <dbReference type="PROSITE-ProRule" id="PRU00335"/>
    </source>
</evidence>
<dbReference type="Proteomes" id="UP001220209">
    <property type="component" value="Chromosome 2"/>
</dbReference>
<dbReference type="GeneID" id="93190265"/>
<evidence type="ECO:0000256" key="1">
    <source>
        <dbReference type="ARBA" id="ARBA00023015"/>
    </source>
</evidence>
<dbReference type="InterPro" id="IPR025996">
    <property type="entry name" value="MT1864/Rv1816-like_C"/>
</dbReference>
<proteinExistence type="predicted"/>
<dbReference type="Gene3D" id="1.10.357.10">
    <property type="entry name" value="Tetracycline Repressor, domain 2"/>
    <property type="match status" value="1"/>
</dbReference>
<keyword evidence="3" id="KW-0804">Transcription</keyword>
<evidence type="ECO:0000256" key="3">
    <source>
        <dbReference type="ARBA" id="ARBA00023163"/>
    </source>
</evidence>